<dbReference type="Proteomes" id="UP000326921">
    <property type="component" value="Chromosome"/>
</dbReference>
<proteinExistence type="predicted"/>
<accession>A0A5Q0QCW8</accession>
<gene>
    <name evidence="3" type="ORF">GFH32_04040</name>
</gene>
<dbReference type="PROSITE" id="PS51257">
    <property type="entry name" value="PROKAR_LIPOPROTEIN"/>
    <property type="match status" value="1"/>
</dbReference>
<dbReference type="GO" id="GO:0006580">
    <property type="term" value="P:ethanolamine metabolic process"/>
    <property type="evidence" value="ECO:0007669"/>
    <property type="project" value="TreeGrafter"/>
</dbReference>
<feature type="chain" id="PRO_5024799774" evidence="1">
    <location>
        <begin position="21"/>
        <end position="313"/>
    </location>
</feature>
<dbReference type="GO" id="GO:0005886">
    <property type="term" value="C:plasma membrane"/>
    <property type="evidence" value="ECO:0007669"/>
    <property type="project" value="TreeGrafter"/>
</dbReference>
<dbReference type="InterPro" id="IPR017946">
    <property type="entry name" value="PLC-like_Pdiesterase_TIM-brl"/>
</dbReference>
<dbReference type="AlphaFoldDB" id="A0A5Q0QCW8"/>
<dbReference type="SUPFAM" id="SSF51695">
    <property type="entry name" value="PLC-like phosphodiesterases"/>
    <property type="match status" value="1"/>
</dbReference>
<evidence type="ECO:0000313" key="3">
    <source>
        <dbReference type="EMBL" id="QGA25538.1"/>
    </source>
</evidence>
<dbReference type="InterPro" id="IPR030395">
    <property type="entry name" value="GP_PDE_dom"/>
</dbReference>
<dbReference type="PANTHER" id="PTHR46320:SF1">
    <property type="entry name" value="GLYCEROPHOSPHODIESTER PHOSPHODIESTERASE 1"/>
    <property type="match status" value="1"/>
</dbReference>
<dbReference type="GO" id="GO:0006644">
    <property type="term" value="P:phospholipid metabolic process"/>
    <property type="evidence" value="ECO:0007669"/>
    <property type="project" value="TreeGrafter"/>
</dbReference>
<dbReference type="GO" id="GO:0070291">
    <property type="term" value="P:N-acylethanolamine metabolic process"/>
    <property type="evidence" value="ECO:0007669"/>
    <property type="project" value="TreeGrafter"/>
</dbReference>
<sequence>MRIYFGLIALIFLGATSCFRGSSPDSVEMYPKVSPRFNIKTVEEFYDFLTFAEGSYPLVSAHRGGGFPGYPENSIASFAKIAKEMPAIIECDVRITKDSVLVLMHDETLNRTTTGKGKVINKTYAELEEYKLKDSEGKITRYGIPTLEQALLWGKNAVIYTLDVKKEVPYAMVVDLIHKTQTETNTIIITYSANQAAVVNKLAPDLMISASIKKPDDLTRLSNLDIPDNKLVAFVGTSEPDSSLYSALRLHGIKSILGTIGNLDRSAAKAGYQVYAEYINRGADILSTDRPFEAAKALDFYIKKRNIRSKYIQ</sequence>
<feature type="signal peptide" evidence="1">
    <location>
        <begin position="1"/>
        <end position="20"/>
    </location>
</feature>
<dbReference type="EMBL" id="CP045652">
    <property type="protein sequence ID" value="QGA25538.1"/>
    <property type="molecule type" value="Genomic_DNA"/>
</dbReference>
<dbReference type="KEGG" id="sphe:GFH32_04040"/>
<keyword evidence="1" id="KW-0732">Signal</keyword>
<evidence type="ECO:0000256" key="1">
    <source>
        <dbReference type="SAM" id="SignalP"/>
    </source>
</evidence>
<evidence type="ECO:0000313" key="4">
    <source>
        <dbReference type="Proteomes" id="UP000326921"/>
    </source>
</evidence>
<dbReference type="CDD" id="cd08566">
    <property type="entry name" value="GDPD_AtGDE_like"/>
    <property type="match status" value="1"/>
</dbReference>
<organism evidence="3 4">
    <name type="scientific">Sphingobacterium zhuxiongii</name>
    <dbReference type="NCBI Taxonomy" id="2662364"/>
    <lineage>
        <taxon>Bacteria</taxon>
        <taxon>Pseudomonadati</taxon>
        <taxon>Bacteroidota</taxon>
        <taxon>Sphingobacteriia</taxon>
        <taxon>Sphingobacteriales</taxon>
        <taxon>Sphingobacteriaceae</taxon>
        <taxon>Sphingobacterium</taxon>
    </lineage>
</organism>
<dbReference type="PROSITE" id="PS51704">
    <property type="entry name" value="GP_PDE"/>
    <property type="match status" value="1"/>
</dbReference>
<dbReference type="Gene3D" id="3.20.20.190">
    <property type="entry name" value="Phosphatidylinositol (PI) phosphodiesterase"/>
    <property type="match status" value="1"/>
</dbReference>
<dbReference type="PANTHER" id="PTHR46320">
    <property type="entry name" value="GLYCEROPHOSPHODIESTER PHOSPHODIESTERASE 1"/>
    <property type="match status" value="1"/>
</dbReference>
<evidence type="ECO:0000259" key="2">
    <source>
        <dbReference type="PROSITE" id="PS51704"/>
    </source>
</evidence>
<feature type="domain" description="GP-PDE" evidence="2">
    <location>
        <begin position="57"/>
        <end position="298"/>
    </location>
</feature>
<dbReference type="Pfam" id="PF03009">
    <property type="entry name" value="GDPD"/>
    <property type="match status" value="1"/>
</dbReference>
<keyword evidence="4" id="KW-1185">Reference proteome</keyword>
<dbReference type="GO" id="GO:0008889">
    <property type="term" value="F:glycerophosphodiester phosphodiesterase activity"/>
    <property type="evidence" value="ECO:0007669"/>
    <property type="project" value="TreeGrafter"/>
</dbReference>
<reference evidence="3 4" key="1">
    <citation type="submission" date="2019-10" db="EMBL/GenBank/DDBJ databases">
        <authorList>
            <person name="Dong K."/>
        </authorList>
    </citation>
    <scope>NUCLEOTIDE SEQUENCE [LARGE SCALE GENOMIC DNA]</scope>
    <source>
        <strain evidence="4">dk4302</strain>
    </source>
</reference>
<name>A0A5Q0QCW8_9SPHI</name>
<protein>
    <submittedName>
        <fullName evidence="3">Glycerophosphodiester phosphodiesterase</fullName>
    </submittedName>
</protein>